<dbReference type="RefSeq" id="WP_127785747.1">
    <property type="nucleotide sequence ID" value="NZ_SACL01000001.1"/>
</dbReference>
<name>A0A437MN63_9PROT</name>
<dbReference type="AlphaFoldDB" id="A0A437MN63"/>
<evidence type="ECO:0000313" key="2">
    <source>
        <dbReference type="EMBL" id="RVT99083.1"/>
    </source>
</evidence>
<dbReference type="EMBL" id="SACL01000001">
    <property type="protein sequence ID" value="RVT99083.1"/>
    <property type="molecule type" value="Genomic_DNA"/>
</dbReference>
<comment type="caution">
    <text evidence="2">The sequence shown here is derived from an EMBL/GenBank/DDBJ whole genome shotgun (WGS) entry which is preliminary data.</text>
</comment>
<keyword evidence="3" id="KW-1185">Reference proteome</keyword>
<dbReference type="Proteomes" id="UP000282957">
    <property type="component" value="Unassembled WGS sequence"/>
</dbReference>
<accession>A0A437MN63</accession>
<proteinExistence type="predicted"/>
<protein>
    <submittedName>
        <fullName evidence="2">Uncharacterized protein</fullName>
    </submittedName>
</protein>
<evidence type="ECO:0000256" key="1">
    <source>
        <dbReference type="SAM" id="MobiDB-lite"/>
    </source>
</evidence>
<evidence type="ECO:0000313" key="3">
    <source>
        <dbReference type="Proteomes" id="UP000282957"/>
    </source>
</evidence>
<organism evidence="2 3">
    <name type="scientific">Rhodovarius crocodyli</name>
    <dbReference type="NCBI Taxonomy" id="1979269"/>
    <lineage>
        <taxon>Bacteria</taxon>
        <taxon>Pseudomonadati</taxon>
        <taxon>Pseudomonadota</taxon>
        <taxon>Alphaproteobacteria</taxon>
        <taxon>Acetobacterales</taxon>
        <taxon>Roseomonadaceae</taxon>
        <taxon>Rhodovarius</taxon>
    </lineage>
</organism>
<gene>
    <name evidence="2" type="ORF">EOD42_02965</name>
</gene>
<feature type="region of interest" description="Disordered" evidence="1">
    <location>
        <begin position="1"/>
        <end position="49"/>
    </location>
</feature>
<reference evidence="2 3" key="1">
    <citation type="submission" date="2019-01" db="EMBL/GenBank/DDBJ databases">
        <authorList>
            <person name="Chen W.-M."/>
        </authorList>
    </citation>
    <scope>NUCLEOTIDE SEQUENCE [LARGE SCALE GENOMIC DNA]</scope>
    <source>
        <strain evidence="2 3">CCP-6</strain>
    </source>
</reference>
<sequence length="129" mass="13748">MTALPLPLFDDPAQPAPSIQLPARLPEGSRPRAAGVSSRINSPGAPRPGAFSAEDIAARLRSRTTQLLASAIDGDRQVASILLAGGQLVIDDVHEVVGRWPGISILLRRQCWAMHCPPRTVARMCGEPL</sequence>